<dbReference type="InterPro" id="IPR011919">
    <property type="entry name" value="Cell_div_ZipA"/>
</dbReference>
<dbReference type="Proteomes" id="UP001562065">
    <property type="component" value="Unassembled WGS sequence"/>
</dbReference>
<evidence type="ECO:0000256" key="2">
    <source>
        <dbReference type="ARBA" id="ARBA00022519"/>
    </source>
</evidence>
<dbReference type="SUPFAM" id="SSF64383">
    <property type="entry name" value="Cell-division protein ZipA, C-terminal domain"/>
    <property type="match status" value="1"/>
</dbReference>
<evidence type="ECO:0000256" key="9">
    <source>
        <dbReference type="RuleBase" id="RU003612"/>
    </source>
</evidence>
<accession>A0ABV4AJZ8</accession>
<feature type="region of interest" description="Disordered" evidence="10">
    <location>
        <begin position="39"/>
        <end position="68"/>
    </location>
</feature>
<dbReference type="Pfam" id="PF04354">
    <property type="entry name" value="ZipA_C"/>
    <property type="match status" value="1"/>
</dbReference>
<evidence type="ECO:0000313" key="12">
    <source>
        <dbReference type="EMBL" id="MEY1662381.1"/>
    </source>
</evidence>
<comment type="function">
    <text evidence="8 9">Essential cell division protein that stabilizes the FtsZ protofilaments by cross-linking them and that serves as a cytoplasmic membrane anchor for the Z ring. Also required for the recruitment to the septal ring of downstream cell division proteins.</text>
</comment>
<keyword evidence="2 8" id="KW-0997">Cell inner membrane</keyword>
<keyword evidence="7 8" id="KW-0131">Cell cycle</keyword>
<evidence type="ECO:0000256" key="4">
    <source>
        <dbReference type="ARBA" id="ARBA00022692"/>
    </source>
</evidence>
<protein>
    <recommendedName>
        <fullName evidence="8 9">Cell division protein ZipA</fullName>
    </recommendedName>
</protein>
<evidence type="ECO:0000256" key="5">
    <source>
        <dbReference type="ARBA" id="ARBA00022989"/>
    </source>
</evidence>
<dbReference type="RefSeq" id="WP_369455617.1">
    <property type="nucleotide sequence ID" value="NZ_JBGCUO010000001.1"/>
</dbReference>
<evidence type="ECO:0000313" key="13">
    <source>
        <dbReference type="Proteomes" id="UP001562065"/>
    </source>
</evidence>
<dbReference type="Gene3D" id="3.30.1400.10">
    <property type="entry name" value="ZipA, C-terminal FtsZ-binding domain"/>
    <property type="match status" value="1"/>
</dbReference>
<dbReference type="SMART" id="SM00771">
    <property type="entry name" value="ZipA_C"/>
    <property type="match status" value="1"/>
</dbReference>
<feature type="transmembrane region" description="Helical" evidence="8">
    <location>
        <begin position="6"/>
        <end position="24"/>
    </location>
</feature>
<keyword evidence="4 8" id="KW-0812">Transmembrane</keyword>
<evidence type="ECO:0000256" key="7">
    <source>
        <dbReference type="ARBA" id="ARBA00023306"/>
    </source>
</evidence>
<evidence type="ECO:0000256" key="8">
    <source>
        <dbReference type="HAMAP-Rule" id="MF_00509"/>
    </source>
</evidence>
<comment type="caution">
    <text evidence="12">The sequence shown here is derived from an EMBL/GenBank/DDBJ whole genome shotgun (WGS) entry which is preliminary data.</text>
</comment>
<evidence type="ECO:0000256" key="1">
    <source>
        <dbReference type="ARBA" id="ARBA00022475"/>
    </source>
</evidence>
<feature type="compositionally biased region" description="Low complexity" evidence="10">
    <location>
        <begin position="106"/>
        <end position="115"/>
    </location>
</feature>
<comment type="subunit">
    <text evidence="8">Interacts with FtsZ via their C-terminal domains.</text>
</comment>
<sequence>MGLNLETLVGILVILILLIAADGFRRMLRERATRLRMSIRPSRRKVQDDDDDHSNDEHNPELPSGGARRVQRHVAAPGPDSQQALFDDEPDDELYAQLEPEEPEPVRAAPAARPDPLADKVPPRPAAPRQDLPQPAPAARAEPSRAARTPAPAAEPMEVVVVHLVAPAGERFAGATLLALLLESGLRYGEMDIFHCHRNEQGRDVLQFSMANAVVPGTFDIDAMEEQLYAGMTFFMGLPGPSRPVAALERMLDTVRMLAEALGGELKDEHRNVLTPQTMEHLRERVREFERRWHLLQEQ</sequence>
<dbReference type="InterPro" id="IPR036765">
    <property type="entry name" value="ZipA_FtsZ-bd_C_sf"/>
</dbReference>
<keyword evidence="1 8" id="KW-1003">Cell membrane</keyword>
<feature type="domain" description="ZipA C-terminal FtsZ-binding" evidence="11">
    <location>
        <begin position="156"/>
        <end position="286"/>
    </location>
</feature>
<dbReference type="PANTHER" id="PTHR38685:SF1">
    <property type="entry name" value="CELL DIVISION PROTEIN ZIPA"/>
    <property type="match status" value="1"/>
</dbReference>
<dbReference type="NCBIfam" id="TIGR02205">
    <property type="entry name" value="septum_zipA"/>
    <property type="match status" value="1"/>
</dbReference>
<dbReference type="InterPro" id="IPR007449">
    <property type="entry name" value="ZipA_FtsZ-bd_C"/>
</dbReference>
<comment type="similarity">
    <text evidence="8 9">Belongs to the ZipA family.</text>
</comment>
<feature type="compositionally biased region" description="Low complexity" evidence="10">
    <location>
        <begin position="137"/>
        <end position="152"/>
    </location>
</feature>
<dbReference type="PANTHER" id="PTHR38685">
    <property type="entry name" value="CELL DIVISION PROTEIN ZIPA"/>
    <property type="match status" value="1"/>
</dbReference>
<evidence type="ECO:0000256" key="6">
    <source>
        <dbReference type="ARBA" id="ARBA00023136"/>
    </source>
</evidence>
<organism evidence="12 13">
    <name type="scientific">Isoalcanivorax beigongshangi</name>
    <dbReference type="NCBI Taxonomy" id="3238810"/>
    <lineage>
        <taxon>Bacteria</taxon>
        <taxon>Pseudomonadati</taxon>
        <taxon>Pseudomonadota</taxon>
        <taxon>Gammaproteobacteria</taxon>
        <taxon>Oceanospirillales</taxon>
        <taxon>Alcanivoracaceae</taxon>
        <taxon>Isoalcanivorax</taxon>
    </lineage>
</organism>
<comment type="subcellular location">
    <subcellularLocation>
        <location evidence="8">Cell inner membrane</location>
        <topology evidence="8">Single-pass type I membrane protein</topology>
    </subcellularLocation>
    <text evidence="8">Localizes to the Z ring in an FtsZ-dependent manner.</text>
</comment>
<dbReference type="HAMAP" id="MF_00509">
    <property type="entry name" value="ZipA"/>
    <property type="match status" value="1"/>
</dbReference>
<proteinExistence type="inferred from homology"/>
<dbReference type="EMBL" id="JBGCUO010000001">
    <property type="protein sequence ID" value="MEY1662381.1"/>
    <property type="molecule type" value="Genomic_DNA"/>
</dbReference>
<evidence type="ECO:0000256" key="10">
    <source>
        <dbReference type="SAM" id="MobiDB-lite"/>
    </source>
</evidence>
<reference evidence="12 13" key="1">
    <citation type="submission" date="2024-07" db="EMBL/GenBank/DDBJ databases">
        <authorList>
            <person name="Ren Q."/>
        </authorList>
    </citation>
    <scope>NUCLEOTIDE SEQUENCE [LARGE SCALE GENOMIC DNA]</scope>
    <source>
        <strain evidence="12 13">REN37</strain>
    </source>
</reference>
<keyword evidence="6 8" id="KW-0472">Membrane</keyword>
<evidence type="ECO:0000256" key="3">
    <source>
        <dbReference type="ARBA" id="ARBA00022618"/>
    </source>
</evidence>
<gene>
    <name evidence="8 12" type="primary">zipA</name>
    <name evidence="12" type="ORF">AB5I84_09510</name>
</gene>
<evidence type="ECO:0000259" key="11">
    <source>
        <dbReference type="SMART" id="SM00771"/>
    </source>
</evidence>
<dbReference type="GO" id="GO:0051301">
    <property type="term" value="P:cell division"/>
    <property type="evidence" value="ECO:0007669"/>
    <property type="project" value="UniProtKB-KW"/>
</dbReference>
<name>A0ABV4AJZ8_9GAMM</name>
<keyword evidence="5 8" id="KW-1133">Transmembrane helix</keyword>
<feature type="region of interest" description="Disordered" evidence="10">
    <location>
        <begin position="99"/>
        <end position="152"/>
    </location>
</feature>
<keyword evidence="3 8" id="KW-0132">Cell division</keyword>
<keyword evidence="13" id="KW-1185">Reference proteome</keyword>